<dbReference type="InterPro" id="IPR011856">
    <property type="entry name" value="tRNA_endonuc-like_dom_sf"/>
</dbReference>
<dbReference type="InterPro" id="IPR037212">
    <property type="entry name" value="Med7/Med21-like"/>
</dbReference>
<dbReference type="SUPFAM" id="SSF140718">
    <property type="entry name" value="Mediator hinge subcomplex-like"/>
    <property type="match status" value="1"/>
</dbReference>
<evidence type="ECO:0000313" key="14">
    <source>
        <dbReference type="EMBL" id="KAL1895334.1"/>
    </source>
</evidence>
<comment type="caution">
    <text evidence="14">The sequence shown here is derived from an EMBL/GenBank/DDBJ whole genome shotgun (WGS) entry which is preliminary data.</text>
</comment>
<gene>
    <name evidence="14" type="ORF">Cpir12675_003291</name>
</gene>
<proteinExistence type="inferred from homology"/>
<name>A0ABR3Z521_9PEZI</name>
<keyword evidence="15" id="KW-1185">Reference proteome</keyword>
<keyword evidence="7" id="KW-0496">Mitochondrion</keyword>
<sequence>MAAYIHPTRPYAFIRAINTARLEVPQCQTWRRTYSTPPPSNLVYPNSNTSAHKDMRSFLNYASRTGLDPKSTVFVGTYYEYLVRNTLACYGFDLRRIGGACDGGIDLLGVWTPPSAKAPLHVIVQCKGGGQAVGPRLIRELEGAFVSAPAGWRGDNVLGVFVSESSATKGMREAMVRSKWPMATITCATEDGGALRQLLWNKAADAIGLDGLGVNVKSIHRRPDFCDKVSPSTSCASWLPHFYLSKYAAKMSDNLTQLQDAVDQLLDETDQVRDGKNEVEEKEVDPLPAEDFRAGLVELARDLILTEQQIEVLISSLPGLSSTEKDQEVNIRELEEELRAAEAQRQQAIKEKDAVLANLDRVIMNIRRP</sequence>
<protein>
    <recommendedName>
        <fullName evidence="5">Mediator of RNA polymerase II transcription subunit 21</fullName>
    </recommendedName>
    <alternativeName>
        <fullName evidence="12">Mediator complex subunit 21</fullName>
    </alternativeName>
</protein>
<keyword evidence="10" id="KW-0539">Nucleus</keyword>
<organism evidence="14 15">
    <name type="scientific">Ceratocystis pirilliformis</name>
    <dbReference type="NCBI Taxonomy" id="259994"/>
    <lineage>
        <taxon>Eukaryota</taxon>
        <taxon>Fungi</taxon>
        <taxon>Dikarya</taxon>
        <taxon>Ascomycota</taxon>
        <taxon>Pezizomycotina</taxon>
        <taxon>Sordariomycetes</taxon>
        <taxon>Hypocreomycetidae</taxon>
        <taxon>Microascales</taxon>
        <taxon>Ceratocystidaceae</taxon>
        <taxon>Ceratocystis</taxon>
    </lineage>
</organism>
<dbReference type="Gene3D" id="6.10.280.10">
    <property type="entry name" value="Mediator complex, subunit Med21"/>
    <property type="match status" value="1"/>
</dbReference>
<evidence type="ECO:0000256" key="11">
    <source>
        <dbReference type="ARBA" id="ARBA00025687"/>
    </source>
</evidence>
<reference evidence="14 15" key="1">
    <citation type="journal article" date="2024" name="IMA Fungus">
        <title>IMA Genome - F19 : A genome assembly and annotation guide to empower mycologists, including annotated draft genome sequences of Ceratocystis pirilliformis, Diaporthe australafricana, Fusarium ophioides, Paecilomyces lecythidis, and Sporothrix stenoceras.</title>
        <authorList>
            <person name="Aylward J."/>
            <person name="Wilson A.M."/>
            <person name="Visagie C.M."/>
            <person name="Spraker J."/>
            <person name="Barnes I."/>
            <person name="Buitendag C."/>
            <person name="Ceriani C."/>
            <person name="Del Mar Angel L."/>
            <person name="du Plessis D."/>
            <person name="Fuchs T."/>
            <person name="Gasser K."/>
            <person name="Kramer D."/>
            <person name="Li W."/>
            <person name="Munsamy K."/>
            <person name="Piso A."/>
            <person name="Price J.L."/>
            <person name="Sonnekus B."/>
            <person name="Thomas C."/>
            <person name="van der Nest A."/>
            <person name="van Dijk A."/>
            <person name="van Heerden A."/>
            <person name="van Vuuren N."/>
            <person name="Yilmaz N."/>
            <person name="Duong T.A."/>
            <person name="van der Merwe N.A."/>
            <person name="Wingfield M.J."/>
            <person name="Wingfield B.D."/>
        </authorList>
    </citation>
    <scope>NUCLEOTIDE SEQUENCE [LARGE SCALE GENOMIC DNA]</scope>
    <source>
        <strain evidence="14 15">CMW 12675</strain>
    </source>
</reference>
<evidence type="ECO:0000256" key="7">
    <source>
        <dbReference type="ARBA" id="ARBA00023128"/>
    </source>
</evidence>
<dbReference type="InterPro" id="IPR011335">
    <property type="entry name" value="Restrct_endonuc-II-like"/>
</dbReference>
<keyword evidence="13" id="KW-0175">Coiled coil</keyword>
<keyword evidence="6" id="KW-0805">Transcription regulation</keyword>
<evidence type="ECO:0000256" key="12">
    <source>
        <dbReference type="ARBA" id="ARBA00031952"/>
    </source>
</evidence>
<dbReference type="Pfam" id="PF10356">
    <property type="entry name" value="RRG7"/>
    <property type="match status" value="2"/>
</dbReference>
<dbReference type="Proteomes" id="UP001583280">
    <property type="component" value="Unassembled WGS sequence"/>
</dbReference>
<comment type="subunit">
    <text evidence="4">Component of the Mediator complex.</text>
</comment>
<dbReference type="Pfam" id="PF11221">
    <property type="entry name" value="Med21"/>
    <property type="match status" value="1"/>
</dbReference>
<keyword evidence="9" id="KW-0804">Transcription</keyword>
<evidence type="ECO:0000256" key="13">
    <source>
        <dbReference type="SAM" id="Coils"/>
    </source>
</evidence>
<keyword evidence="8" id="KW-0010">Activator</keyword>
<evidence type="ECO:0000256" key="6">
    <source>
        <dbReference type="ARBA" id="ARBA00023015"/>
    </source>
</evidence>
<feature type="coiled-coil region" evidence="13">
    <location>
        <begin position="324"/>
        <end position="358"/>
    </location>
</feature>
<comment type="similarity">
    <text evidence="3">Belongs to the Mediator complex subunit 21 family.</text>
</comment>
<dbReference type="InterPro" id="IPR021384">
    <property type="entry name" value="Mediator_Med21"/>
</dbReference>
<dbReference type="PANTHER" id="PTHR28133:SF1">
    <property type="entry name" value="REQUIRED FOR RESPIRATORY GROWTH PROTEIN 7, MITOCHONDRIAL"/>
    <property type="match status" value="1"/>
</dbReference>
<dbReference type="InterPro" id="IPR018828">
    <property type="entry name" value="RRG7"/>
</dbReference>
<evidence type="ECO:0000256" key="9">
    <source>
        <dbReference type="ARBA" id="ARBA00023163"/>
    </source>
</evidence>
<dbReference type="EMBL" id="JAWDJO010000075">
    <property type="protein sequence ID" value="KAL1895334.1"/>
    <property type="molecule type" value="Genomic_DNA"/>
</dbReference>
<evidence type="ECO:0000256" key="5">
    <source>
        <dbReference type="ARBA" id="ARBA00019691"/>
    </source>
</evidence>
<dbReference type="SUPFAM" id="SSF52980">
    <property type="entry name" value="Restriction endonuclease-like"/>
    <property type="match status" value="1"/>
</dbReference>
<evidence type="ECO:0000256" key="2">
    <source>
        <dbReference type="ARBA" id="ARBA00004173"/>
    </source>
</evidence>
<feature type="coiled-coil region" evidence="13">
    <location>
        <begin position="248"/>
        <end position="282"/>
    </location>
</feature>
<dbReference type="PANTHER" id="PTHR28133">
    <property type="entry name" value="REQUIRED FOR RESPIRATORY GROWTH PROTEIN 7, MITOCHONDRIAL"/>
    <property type="match status" value="1"/>
</dbReference>
<evidence type="ECO:0000256" key="1">
    <source>
        <dbReference type="ARBA" id="ARBA00004123"/>
    </source>
</evidence>
<evidence type="ECO:0000256" key="4">
    <source>
        <dbReference type="ARBA" id="ARBA00011837"/>
    </source>
</evidence>
<evidence type="ECO:0000256" key="8">
    <source>
        <dbReference type="ARBA" id="ARBA00023159"/>
    </source>
</evidence>
<evidence type="ECO:0000256" key="10">
    <source>
        <dbReference type="ARBA" id="ARBA00023242"/>
    </source>
</evidence>
<evidence type="ECO:0000313" key="15">
    <source>
        <dbReference type="Proteomes" id="UP001583280"/>
    </source>
</evidence>
<comment type="function">
    <text evidence="11">Component of the Mediator complex, a coactivator involved in the regulated transcription of nearly all RNA polymerase II-dependent genes. Mediator functions as a bridge to convey information from gene-specific regulatory proteins to the basal RNA polymerase II transcription machinery. Mediator is recruited to promoters by direct interactions with regulatory proteins and serves as a scaffold for the assembly of a functional preinitiation complex with RNA polymerase II and the general transcription factors.</text>
</comment>
<comment type="subcellular location">
    <subcellularLocation>
        <location evidence="2">Mitochondrion</location>
    </subcellularLocation>
    <subcellularLocation>
        <location evidence="1">Nucleus</location>
    </subcellularLocation>
</comment>
<dbReference type="Gene3D" id="3.40.1350.10">
    <property type="match status" value="1"/>
</dbReference>
<evidence type="ECO:0000256" key="3">
    <source>
        <dbReference type="ARBA" id="ARBA00005770"/>
    </source>
</evidence>
<accession>A0ABR3Z521</accession>